<keyword evidence="7" id="KW-0106">Calcium</keyword>
<dbReference type="InterPro" id="IPR033248">
    <property type="entry name" value="Transketolase_C"/>
</dbReference>
<evidence type="ECO:0000313" key="12">
    <source>
        <dbReference type="Proteomes" id="UP000004221"/>
    </source>
</evidence>
<dbReference type="GO" id="GO:0030976">
    <property type="term" value="F:thiamine pyrophosphate binding"/>
    <property type="evidence" value="ECO:0007669"/>
    <property type="project" value="TreeGrafter"/>
</dbReference>
<keyword evidence="5 11" id="KW-0808">Transferase</keyword>
<dbReference type="FunFam" id="3.40.50.970:FF:000129">
    <property type="entry name" value="Transketolase"/>
    <property type="match status" value="1"/>
</dbReference>
<dbReference type="Pfam" id="PF02779">
    <property type="entry name" value="Transket_pyr"/>
    <property type="match status" value="1"/>
</dbReference>
<reference evidence="11 12" key="1">
    <citation type="journal article" date="2012" name="ISME J.">
        <title>Nitrification expanded: discovery, physiology and genomics of a nitrite-oxidizing bacterium from the phylum Chloroflexi.</title>
        <authorList>
            <person name="Sorokin D.Y."/>
            <person name="Lucker S."/>
            <person name="Vejmelkova D."/>
            <person name="Kostrikina N.A."/>
            <person name="Kleerebezem R."/>
            <person name="Rijpstra W.I."/>
            <person name="Damste J.S."/>
            <person name="Le Paslier D."/>
            <person name="Muyzer G."/>
            <person name="Wagner M."/>
            <person name="van Loosdrecht M.C."/>
            <person name="Daims H."/>
        </authorList>
    </citation>
    <scope>NUCLEOTIDE SEQUENCE [LARGE SCALE GENOMIC DNA]</scope>
    <source>
        <strain evidence="12">none</strain>
    </source>
</reference>
<dbReference type="PANTHER" id="PTHR43195:SF1">
    <property type="entry name" value="FI06132P-RELATED"/>
    <property type="match status" value="1"/>
</dbReference>
<dbReference type="InterPro" id="IPR009014">
    <property type="entry name" value="Transketo_C/PFOR_II"/>
</dbReference>
<evidence type="ECO:0000256" key="9">
    <source>
        <dbReference type="ARBA" id="ARBA00023052"/>
    </source>
</evidence>
<dbReference type="GO" id="GO:0046872">
    <property type="term" value="F:metal ion binding"/>
    <property type="evidence" value="ECO:0007669"/>
    <property type="project" value="UniProtKB-KW"/>
</dbReference>
<protein>
    <submittedName>
        <fullName evidence="11">Transketolase, subunit B</fullName>
        <ecNumber evidence="11">2.2.1.1</ecNumber>
    </submittedName>
</protein>
<gene>
    <name evidence="11" type="ORF">NITHO_3630009</name>
</gene>
<keyword evidence="9" id="KW-0786">Thiamine pyrophosphate</keyword>
<evidence type="ECO:0000256" key="6">
    <source>
        <dbReference type="ARBA" id="ARBA00022723"/>
    </source>
</evidence>
<comment type="cofactor">
    <cofactor evidence="1">
        <name>Ca(2+)</name>
        <dbReference type="ChEBI" id="CHEBI:29108"/>
    </cofactor>
</comment>
<evidence type="ECO:0000256" key="8">
    <source>
        <dbReference type="ARBA" id="ARBA00022842"/>
    </source>
</evidence>
<evidence type="ECO:0000256" key="7">
    <source>
        <dbReference type="ARBA" id="ARBA00022837"/>
    </source>
</evidence>
<dbReference type="RefSeq" id="WP_008478870.1">
    <property type="nucleotide sequence ID" value="NZ_CAGS01000294.1"/>
</dbReference>
<dbReference type="SMART" id="SM00861">
    <property type="entry name" value="Transket_pyr"/>
    <property type="match status" value="1"/>
</dbReference>
<feature type="domain" description="Transketolase-like pyrimidine-binding" evidence="10">
    <location>
        <begin position="13"/>
        <end position="178"/>
    </location>
</feature>
<dbReference type="InterPro" id="IPR005475">
    <property type="entry name" value="Transketolase-like_Pyr-bd"/>
</dbReference>
<accession>I4EIU1</accession>
<evidence type="ECO:0000313" key="11">
    <source>
        <dbReference type="EMBL" id="CCF84603.1"/>
    </source>
</evidence>
<evidence type="ECO:0000259" key="10">
    <source>
        <dbReference type="SMART" id="SM00861"/>
    </source>
</evidence>
<dbReference type="GO" id="GO:0004802">
    <property type="term" value="F:transketolase activity"/>
    <property type="evidence" value="ECO:0007669"/>
    <property type="project" value="UniProtKB-EC"/>
</dbReference>
<dbReference type="SUPFAM" id="SSF52518">
    <property type="entry name" value="Thiamin diphosphate-binding fold (THDP-binding)"/>
    <property type="match status" value="1"/>
</dbReference>
<dbReference type="Gene3D" id="3.40.50.920">
    <property type="match status" value="1"/>
</dbReference>
<dbReference type="InterPro" id="IPR051424">
    <property type="entry name" value="Transketolase-like"/>
</dbReference>
<keyword evidence="6" id="KW-0479">Metal-binding</keyword>
<comment type="cofactor">
    <cofactor evidence="2">
        <name>thiamine diphosphate</name>
        <dbReference type="ChEBI" id="CHEBI:58937"/>
    </cofactor>
</comment>
<dbReference type="EMBL" id="CAGS01000294">
    <property type="protein sequence ID" value="CCF84603.1"/>
    <property type="molecule type" value="Genomic_DNA"/>
</dbReference>
<comment type="caution">
    <text evidence="11">The sequence shown here is derived from an EMBL/GenBank/DDBJ whole genome shotgun (WGS) entry which is preliminary data.</text>
</comment>
<organism evidence="11 12">
    <name type="scientific">Nitrolancea hollandica Lb</name>
    <dbReference type="NCBI Taxonomy" id="1129897"/>
    <lineage>
        <taxon>Bacteria</taxon>
        <taxon>Pseudomonadati</taxon>
        <taxon>Thermomicrobiota</taxon>
        <taxon>Thermomicrobia</taxon>
        <taxon>Sphaerobacterales</taxon>
        <taxon>Sphaerobacterineae</taxon>
        <taxon>Sphaerobacteraceae</taxon>
        <taxon>Nitrolancea</taxon>
    </lineage>
</organism>
<dbReference type="PANTHER" id="PTHR43195">
    <property type="entry name" value="TRANSKETOLASE"/>
    <property type="match status" value="1"/>
</dbReference>
<dbReference type="SUPFAM" id="SSF52922">
    <property type="entry name" value="TK C-terminal domain-like"/>
    <property type="match status" value="1"/>
</dbReference>
<dbReference type="InterPro" id="IPR029061">
    <property type="entry name" value="THDP-binding"/>
</dbReference>
<proteinExistence type="inferred from homology"/>
<keyword evidence="12" id="KW-1185">Reference proteome</keyword>
<dbReference type="Gene3D" id="3.40.50.970">
    <property type="match status" value="1"/>
</dbReference>
<evidence type="ECO:0000256" key="3">
    <source>
        <dbReference type="ARBA" id="ARBA00007131"/>
    </source>
</evidence>
<evidence type="ECO:0000256" key="5">
    <source>
        <dbReference type="ARBA" id="ARBA00022679"/>
    </source>
</evidence>
<comment type="subunit">
    <text evidence="4">Homodimer.</text>
</comment>
<evidence type="ECO:0000256" key="2">
    <source>
        <dbReference type="ARBA" id="ARBA00001964"/>
    </source>
</evidence>
<evidence type="ECO:0000256" key="4">
    <source>
        <dbReference type="ARBA" id="ARBA00011738"/>
    </source>
</evidence>
<keyword evidence="8" id="KW-0460">Magnesium</keyword>
<dbReference type="AlphaFoldDB" id="I4EIU1"/>
<evidence type="ECO:0000256" key="1">
    <source>
        <dbReference type="ARBA" id="ARBA00001913"/>
    </source>
</evidence>
<dbReference type="CDD" id="cd07033">
    <property type="entry name" value="TPP_PYR_DXS_TK_like"/>
    <property type="match status" value="1"/>
</dbReference>
<dbReference type="Pfam" id="PF02780">
    <property type="entry name" value="Transketolase_C"/>
    <property type="match status" value="1"/>
</dbReference>
<dbReference type="Proteomes" id="UP000004221">
    <property type="component" value="Unassembled WGS sequence"/>
</dbReference>
<name>I4EIU1_9BACT</name>
<sequence length="320" mass="33680">MNPGVAIGLKMGKATRDAFGESLRDLGRENPNIVVIDGDVSNSTRTEWFAEEFPDRFFDVGIAESDMVGVASGLAASGKVPVAASFAAFLLCNAFDQIRMGVAYPHLNVKLVGSHAGITIGEDGPSQMGIEDVALACALPGFVVLVPADAPSARVATRAMLSHDGPVYLRVGRPAVPVVYSGEVPFEIGRANTLRQGGDVTVMANGVMVAVALDAAERLAKQGIQARVLDMHTVKPLDEAAVIAAAQETNGIIVAEEHLHYGGLGSIVSMAVARFHPCRMGFVDLDDTYAQSGTAEELMETYGLTGDRIVESATRIVRGE</sequence>
<dbReference type="EC" id="2.2.1.1" evidence="11"/>
<dbReference type="OrthoDB" id="8732661at2"/>
<comment type="similarity">
    <text evidence="3">Belongs to the transketolase family.</text>
</comment>